<keyword evidence="3" id="KW-1185">Reference proteome</keyword>
<feature type="region of interest" description="Disordered" evidence="1">
    <location>
        <begin position="13"/>
        <end position="48"/>
    </location>
</feature>
<name>A0A2P4SI17_BAMTH</name>
<feature type="compositionally biased region" description="Gly residues" evidence="1">
    <location>
        <begin position="31"/>
        <end position="44"/>
    </location>
</feature>
<dbReference type="OrthoDB" id="10413602at2759"/>
<feature type="region of interest" description="Disordered" evidence="1">
    <location>
        <begin position="62"/>
        <end position="93"/>
    </location>
</feature>
<evidence type="ECO:0000313" key="2">
    <source>
        <dbReference type="EMBL" id="POI23761.1"/>
    </source>
</evidence>
<feature type="compositionally biased region" description="Basic and acidic residues" evidence="1">
    <location>
        <begin position="62"/>
        <end position="72"/>
    </location>
</feature>
<evidence type="ECO:0000313" key="3">
    <source>
        <dbReference type="Proteomes" id="UP000237246"/>
    </source>
</evidence>
<dbReference type="AlphaFoldDB" id="A0A2P4SI17"/>
<dbReference type="EMBL" id="PPHD01046395">
    <property type="protein sequence ID" value="POI23761.1"/>
    <property type="molecule type" value="Genomic_DNA"/>
</dbReference>
<gene>
    <name evidence="2" type="ORF">CIB84_012491</name>
</gene>
<comment type="caution">
    <text evidence="2">The sequence shown here is derived from an EMBL/GenBank/DDBJ whole genome shotgun (WGS) entry which is preliminary data.</text>
</comment>
<evidence type="ECO:0000256" key="1">
    <source>
        <dbReference type="SAM" id="MobiDB-lite"/>
    </source>
</evidence>
<sequence length="93" mass="9665">MLLRVRSAVSHLVAGLGPGPGTQPPAEPRHGGGGGSGSGAGGQEGPRVAAFCRPAFLQLTPEELRRADDHTGRAVQSPRDGRRRLPWSTGYAE</sequence>
<dbReference type="Proteomes" id="UP000237246">
    <property type="component" value="Unassembled WGS sequence"/>
</dbReference>
<proteinExistence type="predicted"/>
<accession>A0A2P4SI17</accession>
<reference evidence="2 3" key="1">
    <citation type="submission" date="2018-01" db="EMBL/GenBank/DDBJ databases">
        <title>Comparison of the Chinese Bamboo Partridge and Red Junglefowl genome sequences highlights the importance of demography in genome evolution.</title>
        <authorList>
            <person name="Tiley G.P."/>
            <person name="Kimball R.T."/>
            <person name="Braun E.L."/>
            <person name="Burleigh J.G."/>
        </authorList>
    </citation>
    <scope>NUCLEOTIDE SEQUENCE [LARGE SCALE GENOMIC DNA]</scope>
    <source>
        <strain evidence="2">RTK389</strain>
        <tissue evidence="2">Blood</tissue>
    </source>
</reference>
<organism evidence="2 3">
    <name type="scientific">Bambusicola thoracicus</name>
    <name type="common">Chinese bamboo-partridge</name>
    <name type="synonym">Perdix thoracica</name>
    <dbReference type="NCBI Taxonomy" id="9083"/>
    <lineage>
        <taxon>Eukaryota</taxon>
        <taxon>Metazoa</taxon>
        <taxon>Chordata</taxon>
        <taxon>Craniata</taxon>
        <taxon>Vertebrata</taxon>
        <taxon>Euteleostomi</taxon>
        <taxon>Archelosauria</taxon>
        <taxon>Archosauria</taxon>
        <taxon>Dinosauria</taxon>
        <taxon>Saurischia</taxon>
        <taxon>Theropoda</taxon>
        <taxon>Coelurosauria</taxon>
        <taxon>Aves</taxon>
        <taxon>Neognathae</taxon>
        <taxon>Galloanserae</taxon>
        <taxon>Galliformes</taxon>
        <taxon>Phasianidae</taxon>
        <taxon>Perdicinae</taxon>
        <taxon>Bambusicola</taxon>
    </lineage>
</organism>
<protein>
    <submittedName>
        <fullName evidence="2">Uncharacterized protein</fullName>
    </submittedName>
</protein>